<protein>
    <submittedName>
        <fullName evidence="2">Uncharacterized protein</fullName>
    </submittedName>
</protein>
<feature type="region of interest" description="Disordered" evidence="1">
    <location>
        <begin position="1"/>
        <end position="124"/>
    </location>
</feature>
<dbReference type="Proteomes" id="UP000824998">
    <property type="component" value="Unassembled WGS sequence"/>
</dbReference>
<accession>A0A9P8C0B2</accession>
<reference evidence="2" key="1">
    <citation type="journal article" date="2021" name="IMA Fungus">
        <title>Genomic characterization of three marine fungi, including Emericellopsis atlantica sp. nov. with signatures of a generalist lifestyle and marine biomass degradation.</title>
        <authorList>
            <person name="Hagestad O.C."/>
            <person name="Hou L."/>
            <person name="Andersen J.H."/>
            <person name="Hansen E.H."/>
            <person name="Altermark B."/>
            <person name="Li C."/>
            <person name="Kuhnert E."/>
            <person name="Cox R.J."/>
            <person name="Crous P.W."/>
            <person name="Spatafora J.W."/>
            <person name="Lail K."/>
            <person name="Amirebrahimi M."/>
            <person name="Lipzen A."/>
            <person name="Pangilinan J."/>
            <person name="Andreopoulos W."/>
            <person name="Hayes R.D."/>
            <person name="Ng V."/>
            <person name="Grigoriev I.V."/>
            <person name="Jackson S.A."/>
            <person name="Sutton T.D.S."/>
            <person name="Dobson A.D.W."/>
            <person name="Rama T."/>
        </authorList>
    </citation>
    <scope>NUCLEOTIDE SEQUENCE</scope>
    <source>
        <strain evidence="2">TRa018bII</strain>
    </source>
</reference>
<proteinExistence type="predicted"/>
<evidence type="ECO:0000256" key="1">
    <source>
        <dbReference type="SAM" id="MobiDB-lite"/>
    </source>
</evidence>
<sequence length="159" mass="18444">MAPRQAKRNIQKGWRQPSPEYQGKKLRGIKKEPPQLSSRRSARLEKMQGPQEPTVSKDRNIEIKHPLPSPTSNTPGKEAFKFPQNRSTPLQHNDRKRKRAQAAKEPPIRAPSKRPRTSIPHSGFRDTFDKLVAEDVVGDKINSIAYWIQNERWPKEYFD</sequence>
<name>A0A9P8C0B2_9HELO</name>
<gene>
    <name evidence="2" type="ORF">BJ875DRAFT_548065</name>
</gene>
<dbReference type="AlphaFoldDB" id="A0A9P8C0B2"/>
<evidence type="ECO:0000313" key="3">
    <source>
        <dbReference type="Proteomes" id="UP000824998"/>
    </source>
</evidence>
<dbReference type="EMBL" id="MU252275">
    <property type="protein sequence ID" value="KAG9227986.1"/>
    <property type="molecule type" value="Genomic_DNA"/>
</dbReference>
<keyword evidence="3" id="KW-1185">Reference proteome</keyword>
<dbReference type="OrthoDB" id="3562465at2759"/>
<feature type="compositionally biased region" description="Basic residues" evidence="1">
    <location>
        <begin position="1"/>
        <end position="10"/>
    </location>
</feature>
<comment type="caution">
    <text evidence="2">The sequence shown here is derived from an EMBL/GenBank/DDBJ whole genome shotgun (WGS) entry which is preliminary data.</text>
</comment>
<feature type="compositionally biased region" description="Basic and acidic residues" evidence="1">
    <location>
        <begin position="55"/>
        <end position="65"/>
    </location>
</feature>
<organism evidence="2 3">
    <name type="scientific">Amylocarpus encephaloides</name>
    <dbReference type="NCBI Taxonomy" id="45428"/>
    <lineage>
        <taxon>Eukaryota</taxon>
        <taxon>Fungi</taxon>
        <taxon>Dikarya</taxon>
        <taxon>Ascomycota</taxon>
        <taxon>Pezizomycotina</taxon>
        <taxon>Leotiomycetes</taxon>
        <taxon>Helotiales</taxon>
        <taxon>Helotiales incertae sedis</taxon>
        <taxon>Amylocarpus</taxon>
    </lineage>
</organism>
<evidence type="ECO:0000313" key="2">
    <source>
        <dbReference type="EMBL" id="KAG9227986.1"/>
    </source>
</evidence>